<reference evidence="2" key="1">
    <citation type="journal article" date="2020" name="Nature">
        <title>Giant virus diversity and host interactions through global metagenomics.</title>
        <authorList>
            <person name="Schulz F."/>
            <person name="Roux S."/>
            <person name="Paez-Espino D."/>
            <person name="Jungbluth S."/>
            <person name="Walsh D.A."/>
            <person name="Denef V.J."/>
            <person name="McMahon K.D."/>
            <person name="Konstantinidis K.T."/>
            <person name="Eloe-Fadrosh E.A."/>
            <person name="Kyrpides N.C."/>
            <person name="Woyke T."/>
        </authorList>
    </citation>
    <scope>NUCLEOTIDE SEQUENCE</scope>
    <source>
        <strain evidence="2">GVMAG-M-3300005589-24</strain>
    </source>
</reference>
<keyword evidence="1" id="KW-1133">Transmembrane helix</keyword>
<evidence type="ECO:0000313" key="2">
    <source>
        <dbReference type="EMBL" id="QHT29578.1"/>
    </source>
</evidence>
<evidence type="ECO:0000256" key="1">
    <source>
        <dbReference type="SAM" id="Phobius"/>
    </source>
</evidence>
<feature type="transmembrane region" description="Helical" evidence="1">
    <location>
        <begin position="88"/>
        <end position="107"/>
    </location>
</feature>
<sequence>MRKIICGILPLALILLAKKLSNIETIENTHPFGREAKNKKKYFEKDRRNFGKYTYWGKPSKKDTIKNSLDKLHWLGEVHNKEVIWRRALYFAIIITLCVIVVINYKFLFRPSKLLGILTVVYIGIYMHRSYDSAHLRGDQGRLIRQNVRKIKNKLKISHDNPLDNII</sequence>
<name>A0A6C0EKN3_9ZZZZ</name>
<organism evidence="2">
    <name type="scientific">viral metagenome</name>
    <dbReference type="NCBI Taxonomy" id="1070528"/>
    <lineage>
        <taxon>unclassified sequences</taxon>
        <taxon>metagenomes</taxon>
        <taxon>organismal metagenomes</taxon>
    </lineage>
</organism>
<dbReference type="EMBL" id="MN738879">
    <property type="protein sequence ID" value="QHT29578.1"/>
    <property type="molecule type" value="Genomic_DNA"/>
</dbReference>
<protein>
    <submittedName>
        <fullName evidence="2">Uncharacterized protein</fullName>
    </submittedName>
</protein>
<accession>A0A6C0EKN3</accession>
<dbReference type="AlphaFoldDB" id="A0A6C0EKN3"/>
<proteinExistence type="predicted"/>
<keyword evidence="1" id="KW-0812">Transmembrane</keyword>
<keyword evidence="1" id="KW-0472">Membrane</keyword>